<comment type="caution">
    <text evidence="3">The sequence shown here is derived from an EMBL/GenBank/DDBJ whole genome shotgun (WGS) entry which is preliminary data.</text>
</comment>
<evidence type="ECO:0000313" key="3">
    <source>
        <dbReference type="EMBL" id="MFC4592899.1"/>
    </source>
</evidence>
<proteinExistence type="predicted"/>
<dbReference type="Proteomes" id="UP001595957">
    <property type="component" value="Unassembled WGS sequence"/>
</dbReference>
<dbReference type="EMBL" id="JBHSFZ010000001">
    <property type="protein sequence ID" value="MFC4592899.1"/>
    <property type="molecule type" value="Genomic_DNA"/>
</dbReference>
<evidence type="ECO:0000256" key="1">
    <source>
        <dbReference type="SAM" id="MobiDB-lite"/>
    </source>
</evidence>
<dbReference type="RefSeq" id="WP_380801936.1">
    <property type="nucleotide sequence ID" value="NZ_JBHSFZ010000001.1"/>
</dbReference>
<feature type="signal peptide" evidence="2">
    <location>
        <begin position="1"/>
        <end position="18"/>
    </location>
</feature>
<sequence length="157" mass="16360">MSARFWLFSMASAGAALAGGLALGLYATTPPRIAFTDAEIPYSAQQESASQPDVTGLSGPTDIKCQGCGPTLADRQMAVMMGGGWSGYDDPAVRDYMAQEYSADDDAPLPQDYEQPTPVRLPANIERFAAGESDGSQPVQIAQGSVATASPVTATSY</sequence>
<evidence type="ECO:0000256" key="2">
    <source>
        <dbReference type="SAM" id="SignalP"/>
    </source>
</evidence>
<name>A0ABV9EY36_9SPHN</name>
<evidence type="ECO:0000313" key="4">
    <source>
        <dbReference type="Proteomes" id="UP001595957"/>
    </source>
</evidence>
<gene>
    <name evidence="3" type="ORF">ACFO3E_01635</name>
</gene>
<organism evidence="3 4">
    <name type="scientific">Sphingobium tyrosinilyticum</name>
    <dbReference type="NCBI Taxonomy" id="2715436"/>
    <lineage>
        <taxon>Bacteria</taxon>
        <taxon>Pseudomonadati</taxon>
        <taxon>Pseudomonadota</taxon>
        <taxon>Alphaproteobacteria</taxon>
        <taxon>Sphingomonadales</taxon>
        <taxon>Sphingomonadaceae</taxon>
        <taxon>Sphingobium</taxon>
    </lineage>
</organism>
<keyword evidence="2" id="KW-0732">Signal</keyword>
<feature type="region of interest" description="Disordered" evidence="1">
    <location>
        <begin position="99"/>
        <end position="157"/>
    </location>
</feature>
<reference evidence="4" key="1">
    <citation type="journal article" date="2019" name="Int. J. Syst. Evol. Microbiol.">
        <title>The Global Catalogue of Microorganisms (GCM) 10K type strain sequencing project: providing services to taxonomists for standard genome sequencing and annotation.</title>
        <authorList>
            <consortium name="The Broad Institute Genomics Platform"/>
            <consortium name="The Broad Institute Genome Sequencing Center for Infectious Disease"/>
            <person name="Wu L."/>
            <person name="Ma J."/>
        </authorList>
    </citation>
    <scope>NUCLEOTIDE SEQUENCE [LARGE SCALE GENOMIC DNA]</scope>
    <source>
        <strain evidence="4">NBRC 103632</strain>
    </source>
</reference>
<accession>A0ABV9EY36</accession>
<feature type="compositionally biased region" description="Polar residues" evidence="1">
    <location>
        <begin position="134"/>
        <end position="157"/>
    </location>
</feature>
<keyword evidence="4" id="KW-1185">Reference proteome</keyword>
<protein>
    <submittedName>
        <fullName evidence="3">Uncharacterized protein</fullName>
    </submittedName>
</protein>
<feature type="chain" id="PRO_5046556554" evidence="2">
    <location>
        <begin position="19"/>
        <end position="157"/>
    </location>
</feature>